<dbReference type="EMBL" id="AWUE01020183">
    <property type="protein sequence ID" value="OMO69608.1"/>
    <property type="molecule type" value="Genomic_DNA"/>
</dbReference>
<protein>
    <submittedName>
        <fullName evidence="1">Uncharacterized protein</fullName>
    </submittedName>
</protein>
<accession>A0A1R3HH58</accession>
<dbReference type="AlphaFoldDB" id="A0A1R3HH58"/>
<evidence type="ECO:0000313" key="2">
    <source>
        <dbReference type="Proteomes" id="UP000187203"/>
    </source>
</evidence>
<proteinExistence type="predicted"/>
<keyword evidence="2" id="KW-1185">Reference proteome</keyword>
<sequence length="35" mass="3999">MAMEGQTQGRVALFSSTGLCHFVRWISTLIWTQNQ</sequence>
<dbReference type="Proteomes" id="UP000187203">
    <property type="component" value="Unassembled WGS sequence"/>
</dbReference>
<comment type="caution">
    <text evidence="1">The sequence shown here is derived from an EMBL/GenBank/DDBJ whole genome shotgun (WGS) entry which is preliminary data.</text>
</comment>
<evidence type="ECO:0000313" key="1">
    <source>
        <dbReference type="EMBL" id="OMO69608.1"/>
    </source>
</evidence>
<gene>
    <name evidence="1" type="ORF">COLO4_28997</name>
</gene>
<name>A0A1R3HH58_9ROSI</name>
<reference evidence="2" key="1">
    <citation type="submission" date="2013-09" db="EMBL/GenBank/DDBJ databases">
        <title>Corchorus olitorius genome sequencing.</title>
        <authorList>
            <person name="Alam M."/>
            <person name="Haque M.S."/>
            <person name="Islam M.S."/>
            <person name="Emdad E.M."/>
            <person name="Islam M.M."/>
            <person name="Ahmed B."/>
            <person name="Halim A."/>
            <person name="Hossen Q.M.M."/>
            <person name="Hossain M.Z."/>
            <person name="Ahmed R."/>
            <person name="Khan M.M."/>
            <person name="Islam R."/>
            <person name="Rashid M.M."/>
            <person name="Khan S.A."/>
            <person name="Rahman M.S."/>
            <person name="Alam M."/>
            <person name="Yahiya A.S."/>
            <person name="Khan M.S."/>
            <person name="Azam M.S."/>
            <person name="Haque T."/>
            <person name="Lashkar M.Z.H."/>
            <person name="Akhand A.I."/>
            <person name="Morshed G."/>
            <person name="Roy S."/>
            <person name="Uddin K.S."/>
            <person name="Rabeya T."/>
            <person name="Hossain A.S."/>
            <person name="Chowdhury A."/>
            <person name="Snigdha A.R."/>
            <person name="Mortoza M.S."/>
            <person name="Matin S.A."/>
            <person name="Hoque S.M.E."/>
            <person name="Islam M.K."/>
            <person name="Roy D.K."/>
            <person name="Haider R."/>
            <person name="Moosa M.M."/>
            <person name="Elias S.M."/>
            <person name="Hasan A.M."/>
            <person name="Jahan S."/>
            <person name="Shafiuddin M."/>
            <person name="Mahmood N."/>
            <person name="Shommy N.S."/>
        </authorList>
    </citation>
    <scope>NUCLEOTIDE SEQUENCE [LARGE SCALE GENOMIC DNA]</scope>
    <source>
        <strain evidence="2">cv. O-4</strain>
    </source>
</reference>
<organism evidence="1 2">
    <name type="scientific">Corchorus olitorius</name>
    <dbReference type="NCBI Taxonomy" id="93759"/>
    <lineage>
        <taxon>Eukaryota</taxon>
        <taxon>Viridiplantae</taxon>
        <taxon>Streptophyta</taxon>
        <taxon>Embryophyta</taxon>
        <taxon>Tracheophyta</taxon>
        <taxon>Spermatophyta</taxon>
        <taxon>Magnoliopsida</taxon>
        <taxon>eudicotyledons</taxon>
        <taxon>Gunneridae</taxon>
        <taxon>Pentapetalae</taxon>
        <taxon>rosids</taxon>
        <taxon>malvids</taxon>
        <taxon>Malvales</taxon>
        <taxon>Malvaceae</taxon>
        <taxon>Grewioideae</taxon>
        <taxon>Apeibeae</taxon>
        <taxon>Corchorus</taxon>
    </lineage>
</organism>